<dbReference type="SUPFAM" id="SSF49367">
    <property type="entry name" value="Superoxide reductase-like"/>
    <property type="match status" value="1"/>
</dbReference>
<evidence type="ECO:0000256" key="5">
    <source>
        <dbReference type="ARBA" id="ARBA00022723"/>
    </source>
</evidence>
<dbReference type="InterPro" id="IPR038094">
    <property type="entry name" value="Desulfoferrodoxin_N_sf"/>
</dbReference>
<sequence length="128" mass="14589">MNNSKKFFICSICGNLIEMIDHKGPKVVCCGKTMNELVANTTEASVEKHIPVLNINENKVKVQVGSTLHPMIQEHHISWIYLLTTQGVQRKHLEIDSDPIIEFTLNEDDKVLEAYAYCNLHGLWKVEL</sequence>
<evidence type="ECO:0000256" key="1">
    <source>
        <dbReference type="ARBA" id="ARBA00005941"/>
    </source>
</evidence>
<evidence type="ECO:0000313" key="14">
    <source>
        <dbReference type="Proteomes" id="UP000031189"/>
    </source>
</evidence>
<dbReference type="RefSeq" id="WP_039677885.1">
    <property type="nucleotide sequence ID" value="NZ_JAWGXO010000005.1"/>
</dbReference>
<dbReference type="PANTHER" id="PTHR36541">
    <property type="entry name" value="SUPEROXIDE REDUCTASE-RELATED"/>
    <property type="match status" value="1"/>
</dbReference>
<comment type="function">
    <text evidence="8">Catalyzes the one-electron reduction of superoxide anion radical to hydrogen peroxide at a nonheme ferrous iron center. Plays a fundamental role in case of oxidative stress via its superoxide detoxification activity.</text>
</comment>
<comment type="caution">
    <text evidence="13">The sequence shown here is derived from an EMBL/GenBank/DDBJ whole genome shotgun (WGS) entry which is preliminary data.</text>
</comment>
<dbReference type="STRING" id="1577792.QX51_00225"/>
<dbReference type="EMBL" id="JWHR01000003">
    <property type="protein sequence ID" value="KHS58869.1"/>
    <property type="molecule type" value="Genomic_DNA"/>
</dbReference>
<accession>A0A0B3W123</accession>
<comment type="similarity">
    <text evidence="1">Belongs to the desulfoferrodoxin family.</text>
</comment>
<dbReference type="InterPro" id="IPR004462">
    <property type="entry name" value="Desulfoferrodoxin_N"/>
</dbReference>
<dbReference type="Gene3D" id="2.20.28.100">
    <property type="entry name" value="Desulphoferrodoxin, N-terminal domain"/>
    <property type="match status" value="1"/>
</dbReference>
<dbReference type="InterPro" id="IPR051233">
    <property type="entry name" value="Desulfoferrodoxin_SOR"/>
</dbReference>
<evidence type="ECO:0000256" key="4">
    <source>
        <dbReference type="ARBA" id="ARBA00022448"/>
    </source>
</evidence>
<keyword evidence="7" id="KW-0408">Iron</keyword>
<proteinExistence type="inferred from homology"/>
<dbReference type="EC" id="1.15.1.2" evidence="2"/>
<evidence type="ECO:0000256" key="3">
    <source>
        <dbReference type="ARBA" id="ARBA00014839"/>
    </source>
</evidence>
<evidence type="ECO:0000256" key="9">
    <source>
        <dbReference type="ARBA" id="ARBA00031398"/>
    </source>
</evidence>
<keyword evidence="6" id="KW-0249">Electron transport</keyword>
<name>A0A0B3W123_9FIRM</name>
<dbReference type="AlphaFoldDB" id="A0A0B3W123"/>
<dbReference type="Pfam" id="PF01880">
    <property type="entry name" value="Desulfoferrodox"/>
    <property type="match status" value="1"/>
</dbReference>
<protein>
    <recommendedName>
        <fullName evidence="3">Desulfoferrodoxin</fullName>
        <ecNumber evidence="2">1.15.1.2</ecNumber>
    </recommendedName>
    <alternativeName>
        <fullName evidence="9">Superoxide reductase</fullName>
    </alternativeName>
</protein>
<organism evidence="13 14">
    <name type="scientific">Terrisporobacter othiniensis</name>
    <dbReference type="NCBI Taxonomy" id="1577792"/>
    <lineage>
        <taxon>Bacteria</taxon>
        <taxon>Bacillati</taxon>
        <taxon>Bacillota</taxon>
        <taxon>Clostridia</taxon>
        <taxon>Peptostreptococcales</taxon>
        <taxon>Peptostreptococcaceae</taxon>
        <taxon>Terrisporobacter</taxon>
    </lineage>
</organism>
<comment type="catalytic activity">
    <reaction evidence="10">
        <text>reduced [rubredoxin] + superoxide + 2 H(+) = oxidized [rubredoxin] + H2O2</text>
        <dbReference type="Rhea" id="RHEA:21324"/>
        <dbReference type="Rhea" id="RHEA-COMP:10302"/>
        <dbReference type="Rhea" id="RHEA-COMP:10303"/>
        <dbReference type="ChEBI" id="CHEBI:15378"/>
        <dbReference type="ChEBI" id="CHEBI:16240"/>
        <dbReference type="ChEBI" id="CHEBI:18421"/>
        <dbReference type="ChEBI" id="CHEBI:29033"/>
        <dbReference type="ChEBI" id="CHEBI:29034"/>
        <dbReference type="EC" id="1.15.1.2"/>
    </reaction>
</comment>
<reference evidence="13 14" key="1">
    <citation type="submission" date="2014-12" db="EMBL/GenBank/DDBJ databases">
        <title>Draft genome sequence of Terrisporobacter sp. 08-306576, isolated from the blood culture of a bacteremia patient.</title>
        <authorList>
            <person name="Lund L.C."/>
            <person name="Sydenham T.V."/>
            <person name="Hogh S.V."/>
            <person name="Skov M.N."/>
            <person name="Kemp M."/>
            <person name="Justesen U.S."/>
        </authorList>
    </citation>
    <scope>NUCLEOTIDE SEQUENCE [LARGE SCALE GENOMIC DNA]</scope>
    <source>
        <strain evidence="13 14">08-306576</strain>
    </source>
</reference>
<evidence type="ECO:0000256" key="10">
    <source>
        <dbReference type="ARBA" id="ARBA00047448"/>
    </source>
</evidence>
<dbReference type="GO" id="GO:0050605">
    <property type="term" value="F:superoxide reductase activity"/>
    <property type="evidence" value="ECO:0007669"/>
    <property type="project" value="UniProtKB-EC"/>
</dbReference>
<keyword evidence="5" id="KW-0479">Metal-binding</keyword>
<dbReference type="Gene3D" id="2.60.40.730">
    <property type="entry name" value="SOR catalytic domain"/>
    <property type="match status" value="1"/>
</dbReference>
<evidence type="ECO:0000313" key="13">
    <source>
        <dbReference type="EMBL" id="KHS58869.1"/>
    </source>
</evidence>
<keyword evidence="14" id="KW-1185">Reference proteome</keyword>
<evidence type="ECO:0000256" key="6">
    <source>
        <dbReference type="ARBA" id="ARBA00022982"/>
    </source>
</evidence>
<evidence type="ECO:0000256" key="2">
    <source>
        <dbReference type="ARBA" id="ARBA00012679"/>
    </source>
</evidence>
<keyword evidence="4" id="KW-0813">Transport</keyword>
<evidence type="ECO:0000259" key="12">
    <source>
        <dbReference type="Pfam" id="PF06397"/>
    </source>
</evidence>
<feature type="domain" description="Desulfoferrodoxin ferrous iron-binding" evidence="11">
    <location>
        <begin position="42"/>
        <end position="126"/>
    </location>
</feature>
<dbReference type="SUPFAM" id="SSF57802">
    <property type="entry name" value="Rubredoxin-like"/>
    <property type="match status" value="1"/>
</dbReference>
<dbReference type="InterPro" id="IPR036073">
    <property type="entry name" value="Desulfoferrodoxin_Fe-bd_dom_sf"/>
</dbReference>
<gene>
    <name evidence="13" type="ORF">QX51_00225</name>
</gene>
<evidence type="ECO:0000259" key="11">
    <source>
        <dbReference type="Pfam" id="PF01880"/>
    </source>
</evidence>
<dbReference type="OrthoDB" id="9814936at2"/>
<evidence type="ECO:0000256" key="7">
    <source>
        <dbReference type="ARBA" id="ARBA00023004"/>
    </source>
</evidence>
<dbReference type="Pfam" id="PF06397">
    <property type="entry name" value="Desulfoferrod_N"/>
    <property type="match status" value="1"/>
</dbReference>
<dbReference type="NCBIfam" id="TIGR00332">
    <property type="entry name" value="neela_ferrous"/>
    <property type="match status" value="1"/>
</dbReference>
<evidence type="ECO:0000256" key="8">
    <source>
        <dbReference type="ARBA" id="ARBA00024690"/>
    </source>
</evidence>
<feature type="domain" description="Desulfoferrodoxin N-terminal" evidence="12">
    <location>
        <begin position="6"/>
        <end position="35"/>
    </location>
</feature>
<dbReference type="PANTHER" id="PTHR36541:SF1">
    <property type="entry name" value="SUPEROXIDE REDUCTASE-RELATED"/>
    <property type="match status" value="1"/>
</dbReference>
<dbReference type="GO" id="GO:0005506">
    <property type="term" value="F:iron ion binding"/>
    <property type="evidence" value="ECO:0007669"/>
    <property type="project" value="InterPro"/>
</dbReference>
<dbReference type="InterPro" id="IPR002742">
    <property type="entry name" value="Desulfoferrodoxin_Fe-bd_dom"/>
</dbReference>
<dbReference type="Proteomes" id="UP000031189">
    <property type="component" value="Unassembled WGS sequence"/>
</dbReference>